<evidence type="ECO:0000313" key="4">
    <source>
        <dbReference type="EMBL" id="APT57467.1"/>
    </source>
</evidence>
<name>A0A1L7AF94_9PROT</name>
<dbReference type="PANTHER" id="PTHR30592:SF1">
    <property type="entry name" value="SULFUR CARRIER PROTEIN FDHD"/>
    <property type="match status" value="1"/>
</dbReference>
<dbReference type="InterPro" id="IPR016193">
    <property type="entry name" value="Cytidine_deaminase-like"/>
</dbReference>
<comment type="subcellular location">
    <subcellularLocation>
        <location evidence="3">Cytoplasm</location>
    </subcellularLocation>
</comment>
<dbReference type="InterPro" id="IPR003786">
    <property type="entry name" value="FdhD"/>
</dbReference>
<evidence type="ECO:0000256" key="1">
    <source>
        <dbReference type="ARBA" id="ARBA00022490"/>
    </source>
</evidence>
<dbReference type="STRING" id="257708.RGI145_10530"/>
<feature type="active site" description="Cysteine persulfide intermediate" evidence="3">
    <location>
        <position position="124"/>
    </location>
</feature>
<dbReference type="GO" id="GO:0005737">
    <property type="term" value="C:cytoplasm"/>
    <property type="evidence" value="ECO:0007669"/>
    <property type="project" value="UniProtKB-SubCell"/>
</dbReference>
<dbReference type="HAMAP" id="MF_00187">
    <property type="entry name" value="FdhD"/>
    <property type="match status" value="1"/>
</dbReference>
<dbReference type="RefSeq" id="WP_075798305.1">
    <property type="nucleotide sequence ID" value="NZ_CP015583.1"/>
</dbReference>
<dbReference type="NCBIfam" id="TIGR00129">
    <property type="entry name" value="fdhD_narQ"/>
    <property type="match status" value="1"/>
</dbReference>
<evidence type="ECO:0000256" key="2">
    <source>
        <dbReference type="ARBA" id="ARBA00023150"/>
    </source>
</evidence>
<dbReference type="KEGG" id="rgi:RGI145_10530"/>
<dbReference type="Pfam" id="PF02634">
    <property type="entry name" value="FdhD-NarQ"/>
    <property type="match status" value="1"/>
</dbReference>
<comment type="similarity">
    <text evidence="3">Belongs to the FdhD family.</text>
</comment>
<dbReference type="Gene3D" id="3.10.20.10">
    <property type="match status" value="1"/>
</dbReference>
<dbReference type="Proteomes" id="UP000185494">
    <property type="component" value="Chromosome 1"/>
</dbReference>
<dbReference type="GO" id="GO:0016783">
    <property type="term" value="F:sulfurtransferase activity"/>
    <property type="evidence" value="ECO:0007669"/>
    <property type="project" value="InterPro"/>
</dbReference>
<dbReference type="AlphaFoldDB" id="A0A1L7AF94"/>
<reference evidence="4 5" key="1">
    <citation type="submission" date="2016-05" db="EMBL/GenBank/DDBJ databases">
        <title>Complete Genome and Methylome Analysis of Psychrotrophic Bacterial Isolates from Antarctic Lake Untersee.</title>
        <authorList>
            <person name="Fomenkov A."/>
            <person name="Akimov V.N."/>
            <person name="Vasilyeva L.V."/>
            <person name="Andersen D."/>
            <person name="Vincze T."/>
            <person name="Roberts R.J."/>
        </authorList>
    </citation>
    <scope>NUCLEOTIDE SEQUENCE [LARGE SCALE GENOMIC DNA]</scope>
    <source>
        <strain evidence="4 5">U14-5</strain>
    </source>
</reference>
<comment type="function">
    <text evidence="3">Required for formate dehydrogenase (FDH) activity. Acts as a sulfur carrier protein that transfers sulfur from IscS to the molybdenum cofactor prior to its insertion into FDH.</text>
</comment>
<proteinExistence type="inferred from homology"/>
<protein>
    <recommendedName>
        <fullName evidence="3">Sulfur carrier protein FdhD</fullName>
    </recommendedName>
</protein>
<dbReference type="EMBL" id="CP015583">
    <property type="protein sequence ID" value="APT57467.1"/>
    <property type="molecule type" value="Genomic_DNA"/>
</dbReference>
<dbReference type="GO" id="GO:0006777">
    <property type="term" value="P:Mo-molybdopterin cofactor biosynthetic process"/>
    <property type="evidence" value="ECO:0007669"/>
    <property type="project" value="UniProtKB-UniRule"/>
</dbReference>
<dbReference type="PIRSF" id="PIRSF015626">
    <property type="entry name" value="FdhD"/>
    <property type="match status" value="1"/>
</dbReference>
<dbReference type="GO" id="GO:0097163">
    <property type="term" value="F:sulfur carrier activity"/>
    <property type="evidence" value="ECO:0007669"/>
    <property type="project" value="UniProtKB-UniRule"/>
</dbReference>
<evidence type="ECO:0000313" key="5">
    <source>
        <dbReference type="Proteomes" id="UP000185494"/>
    </source>
</evidence>
<evidence type="ECO:0000256" key="3">
    <source>
        <dbReference type="HAMAP-Rule" id="MF_00187"/>
    </source>
</evidence>
<comment type="caution">
    <text evidence="3">Lacks conserved residue(s) required for the propagation of feature annotation.</text>
</comment>
<dbReference type="SUPFAM" id="SSF53927">
    <property type="entry name" value="Cytidine deaminase-like"/>
    <property type="match status" value="1"/>
</dbReference>
<keyword evidence="1 3" id="KW-0963">Cytoplasm</keyword>
<accession>A0A1L7AF94</accession>
<sequence>MTTSPFPTAVAAEALLLPLGDGPAGEGPARPRALMVAAETPVALAYSSVPFAVMMATPADLEDFAYGFSVTEGIVATPAEIRGVTLREEDRGLALDITLEAAALRRHLAQRRARERSLPGRTGCGLCGIEGLDALPAAAPPAAPAPVLEAGAIHAALGAMEAAQALNRETRAVHAAAWAGLDGGLRLLREDVGRHNALDKLIGAALRRGESPAEGFLLITSRCSFEMVEKAAAFGARSLVAISAPTSLALERARALDMTLLAVARRDAVTVFHGAGRVAGLECSA</sequence>
<dbReference type="PANTHER" id="PTHR30592">
    <property type="entry name" value="FORMATE DEHYDROGENASE"/>
    <property type="match status" value="1"/>
</dbReference>
<gene>
    <name evidence="3" type="primary">fdhD</name>
    <name evidence="4" type="ORF">RGI145_10530</name>
</gene>
<organism evidence="4 5">
    <name type="scientific">Roseomonas gilardii</name>
    <dbReference type="NCBI Taxonomy" id="257708"/>
    <lineage>
        <taxon>Bacteria</taxon>
        <taxon>Pseudomonadati</taxon>
        <taxon>Pseudomonadota</taxon>
        <taxon>Alphaproteobacteria</taxon>
        <taxon>Acetobacterales</taxon>
        <taxon>Roseomonadaceae</taxon>
        <taxon>Roseomonas</taxon>
    </lineage>
</organism>
<dbReference type="Gene3D" id="3.40.140.10">
    <property type="entry name" value="Cytidine Deaminase, domain 2"/>
    <property type="match status" value="1"/>
</dbReference>
<keyword evidence="2 3" id="KW-0501">Molybdenum cofactor biosynthesis</keyword>